<accession>K0SHF3</accession>
<evidence type="ECO:0000313" key="1">
    <source>
        <dbReference type="EMBL" id="EJK57967.1"/>
    </source>
</evidence>
<dbReference type="AlphaFoldDB" id="K0SHF3"/>
<dbReference type="OrthoDB" id="45148at2759"/>
<comment type="caution">
    <text evidence="1">The sequence shown here is derived from an EMBL/GenBank/DDBJ whole genome shotgun (WGS) entry which is preliminary data.</text>
</comment>
<sequence>MQFSFIAPPLLPQWFSLSATRRISRDTSSLRGTEATDSQWDLPPWIDRRKQRRARRDFLQSCFSTLVLGPATSCSAACLSGDLRTECIGVYKLPIDAPESDFVSTPAQLSLYAPDLKWVPPVIYPTSYNEAIQSLRKNRNKLDEAKTYATEGNKAGLNILEIVPNMTAAVTVIRQQYTDASNAERNKAMKRYMKGRRRASAGLSMDSNPSTNPLSTRFEMANLKIDNVFEDLVGVLGECDILIGQALRGDLGVIASAQITILQQLTLCANEYDSLIRVIPEKFSAK</sequence>
<dbReference type="Proteomes" id="UP000266841">
    <property type="component" value="Unassembled WGS sequence"/>
</dbReference>
<keyword evidence="2" id="KW-1185">Reference proteome</keyword>
<name>K0SHF3_THAOC</name>
<protein>
    <submittedName>
        <fullName evidence="1">Uncharacterized protein</fullName>
    </submittedName>
</protein>
<proteinExistence type="predicted"/>
<organism evidence="1 2">
    <name type="scientific">Thalassiosira oceanica</name>
    <name type="common">Marine diatom</name>
    <dbReference type="NCBI Taxonomy" id="159749"/>
    <lineage>
        <taxon>Eukaryota</taxon>
        <taxon>Sar</taxon>
        <taxon>Stramenopiles</taxon>
        <taxon>Ochrophyta</taxon>
        <taxon>Bacillariophyta</taxon>
        <taxon>Coscinodiscophyceae</taxon>
        <taxon>Thalassiosirophycidae</taxon>
        <taxon>Thalassiosirales</taxon>
        <taxon>Thalassiosiraceae</taxon>
        <taxon>Thalassiosira</taxon>
    </lineage>
</organism>
<dbReference type="OMA" id="TLCANEY"/>
<gene>
    <name evidence="1" type="ORF">THAOC_21943</name>
</gene>
<evidence type="ECO:0000313" key="2">
    <source>
        <dbReference type="Proteomes" id="UP000266841"/>
    </source>
</evidence>
<reference evidence="1 2" key="1">
    <citation type="journal article" date="2012" name="Genome Biol.">
        <title>Genome and low-iron response of an oceanic diatom adapted to chronic iron limitation.</title>
        <authorList>
            <person name="Lommer M."/>
            <person name="Specht M."/>
            <person name="Roy A.S."/>
            <person name="Kraemer L."/>
            <person name="Andreson R."/>
            <person name="Gutowska M.A."/>
            <person name="Wolf J."/>
            <person name="Bergner S.V."/>
            <person name="Schilhabel M.B."/>
            <person name="Klostermeier U.C."/>
            <person name="Beiko R.G."/>
            <person name="Rosenstiel P."/>
            <person name="Hippler M."/>
            <person name="Laroche J."/>
        </authorList>
    </citation>
    <scope>NUCLEOTIDE SEQUENCE [LARGE SCALE GENOMIC DNA]</scope>
    <source>
        <strain evidence="1 2">CCMP1005</strain>
    </source>
</reference>
<dbReference type="eggNOG" id="ENOG502R12X">
    <property type="taxonomic scope" value="Eukaryota"/>
</dbReference>
<dbReference type="EMBL" id="AGNL01026567">
    <property type="protein sequence ID" value="EJK57967.1"/>
    <property type="molecule type" value="Genomic_DNA"/>
</dbReference>